<evidence type="ECO:0000313" key="3">
    <source>
        <dbReference type="EMBL" id="TLD96762.1"/>
    </source>
</evidence>
<dbReference type="AlphaFoldDB" id="A0A4V6I2M7"/>
<accession>A0A4V6I2M7</accession>
<keyword evidence="2" id="KW-1133">Transmembrane helix</keyword>
<evidence type="ECO:0000313" key="4">
    <source>
        <dbReference type="Proteomes" id="UP000029733"/>
    </source>
</evidence>
<sequence length="112" mass="13040">MADNPLKLDDIILENPIPQSRVSQWEKDLLLESDEAPVGKPHQGLGLRELKIASLILLLVLFLCMPKIYLTSNIYYLSKDIASLQTQYDMLNDENKRLKHDIEQLRYEFLIK</sequence>
<keyword evidence="1" id="KW-0175">Coiled coil</keyword>
<feature type="coiled-coil region" evidence="1">
    <location>
        <begin position="81"/>
        <end position="108"/>
    </location>
</feature>
<evidence type="ECO:0000256" key="2">
    <source>
        <dbReference type="SAM" id="Phobius"/>
    </source>
</evidence>
<dbReference type="EMBL" id="JRPR02000002">
    <property type="protein sequence ID" value="TLD96762.1"/>
    <property type="molecule type" value="Genomic_DNA"/>
</dbReference>
<feature type="transmembrane region" description="Helical" evidence="2">
    <location>
        <begin position="52"/>
        <end position="70"/>
    </location>
</feature>
<dbReference type="RefSeq" id="WP_034352864.1">
    <property type="nucleotide sequence ID" value="NZ_JRPR02000002.1"/>
</dbReference>
<dbReference type="Proteomes" id="UP000029733">
    <property type="component" value="Unassembled WGS sequence"/>
</dbReference>
<protein>
    <recommendedName>
        <fullName evidence="5">Septum formation initiator</fullName>
    </recommendedName>
</protein>
<keyword evidence="2" id="KW-0472">Membrane</keyword>
<dbReference type="OrthoDB" id="5373140at2"/>
<evidence type="ECO:0000256" key="1">
    <source>
        <dbReference type="SAM" id="Coils"/>
    </source>
</evidence>
<proteinExistence type="predicted"/>
<keyword evidence="2" id="KW-0812">Transmembrane</keyword>
<evidence type="ECO:0008006" key="5">
    <source>
        <dbReference type="Google" id="ProtNLM"/>
    </source>
</evidence>
<gene>
    <name evidence="3" type="ORF">LS71_003930</name>
</gene>
<organism evidence="3 4">
    <name type="scientific">Helicobacter jaachi</name>
    <dbReference type="NCBI Taxonomy" id="1677920"/>
    <lineage>
        <taxon>Bacteria</taxon>
        <taxon>Pseudomonadati</taxon>
        <taxon>Campylobacterota</taxon>
        <taxon>Epsilonproteobacteria</taxon>
        <taxon>Campylobacterales</taxon>
        <taxon>Helicobacteraceae</taxon>
        <taxon>Helicobacter</taxon>
    </lineage>
</organism>
<comment type="caution">
    <text evidence="3">The sequence shown here is derived from an EMBL/GenBank/DDBJ whole genome shotgun (WGS) entry which is preliminary data.</text>
</comment>
<keyword evidence="4" id="KW-1185">Reference proteome</keyword>
<dbReference type="STRING" id="1677920.LS71_01850"/>
<name>A0A4V6I2M7_9HELI</name>
<reference evidence="3 4" key="1">
    <citation type="journal article" date="2014" name="Genome Announc.">
        <title>Draft genome sequences of eight enterohepatic helicobacter species isolated from both laboratory and wild rodents.</title>
        <authorList>
            <person name="Sheh A."/>
            <person name="Shen Z."/>
            <person name="Fox J.G."/>
        </authorList>
    </citation>
    <scope>NUCLEOTIDE SEQUENCE [LARGE SCALE GENOMIC DNA]</scope>
    <source>
        <strain evidence="3 4">MIT 09-6949</strain>
    </source>
</reference>